<keyword evidence="5" id="KW-0539">Nucleus</keyword>
<keyword evidence="3" id="KW-0805">Transcription regulation</keyword>
<evidence type="ECO:0000256" key="2">
    <source>
        <dbReference type="ARBA" id="ARBA00022723"/>
    </source>
</evidence>
<protein>
    <recommendedName>
        <fullName evidence="9">Transcription factor domain-containing protein</fullName>
    </recommendedName>
</protein>
<gene>
    <name evidence="7" type="ORF">CDD82_7939</name>
</gene>
<dbReference type="OrthoDB" id="4868686at2759"/>
<evidence type="ECO:0000256" key="1">
    <source>
        <dbReference type="ARBA" id="ARBA00004123"/>
    </source>
</evidence>
<accession>A0A2C5XTG0</accession>
<organism evidence="7 8">
    <name type="scientific">Ophiocordyceps australis</name>
    <dbReference type="NCBI Taxonomy" id="1399860"/>
    <lineage>
        <taxon>Eukaryota</taxon>
        <taxon>Fungi</taxon>
        <taxon>Dikarya</taxon>
        <taxon>Ascomycota</taxon>
        <taxon>Pezizomycotina</taxon>
        <taxon>Sordariomycetes</taxon>
        <taxon>Hypocreomycetidae</taxon>
        <taxon>Hypocreales</taxon>
        <taxon>Ophiocordycipitaceae</taxon>
        <taxon>Ophiocordyceps</taxon>
    </lineage>
</organism>
<keyword evidence="2" id="KW-0479">Metal-binding</keyword>
<feature type="compositionally biased region" description="Polar residues" evidence="6">
    <location>
        <begin position="368"/>
        <end position="385"/>
    </location>
</feature>
<evidence type="ECO:0000313" key="7">
    <source>
        <dbReference type="EMBL" id="PHH69198.1"/>
    </source>
</evidence>
<keyword evidence="4" id="KW-0804">Transcription</keyword>
<evidence type="ECO:0000256" key="4">
    <source>
        <dbReference type="ARBA" id="ARBA00023163"/>
    </source>
</evidence>
<dbReference type="EMBL" id="NJEU01000981">
    <property type="protein sequence ID" value="PHH69198.1"/>
    <property type="molecule type" value="Genomic_DNA"/>
</dbReference>
<comment type="caution">
    <text evidence="7">The sequence shown here is derived from an EMBL/GenBank/DDBJ whole genome shotgun (WGS) entry which is preliminary data.</text>
</comment>
<proteinExistence type="predicted"/>
<dbReference type="CDD" id="cd12148">
    <property type="entry name" value="fungal_TF_MHR"/>
    <property type="match status" value="1"/>
</dbReference>
<dbReference type="GO" id="GO:0046872">
    <property type="term" value="F:metal ion binding"/>
    <property type="evidence" value="ECO:0007669"/>
    <property type="project" value="UniProtKB-KW"/>
</dbReference>
<feature type="compositionally biased region" description="Basic and acidic residues" evidence="6">
    <location>
        <begin position="350"/>
        <end position="364"/>
    </location>
</feature>
<evidence type="ECO:0008006" key="9">
    <source>
        <dbReference type="Google" id="ProtNLM"/>
    </source>
</evidence>
<dbReference type="PANTHER" id="PTHR47338">
    <property type="entry name" value="ZN(II)2CYS6 TRANSCRIPTION FACTOR (EUROFUNG)-RELATED"/>
    <property type="match status" value="1"/>
</dbReference>
<dbReference type="PANTHER" id="PTHR47338:SF5">
    <property type="entry name" value="ZN(II)2CYS6 TRANSCRIPTION FACTOR (EUROFUNG)"/>
    <property type="match status" value="1"/>
</dbReference>
<evidence type="ECO:0000256" key="3">
    <source>
        <dbReference type="ARBA" id="ARBA00023015"/>
    </source>
</evidence>
<dbReference type="AlphaFoldDB" id="A0A2C5XTG0"/>
<reference evidence="7 8" key="1">
    <citation type="submission" date="2017-06" db="EMBL/GenBank/DDBJ databases">
        <title>Ant-infecting Ophiocordyceps genomes reveal a high diversity of potential behavioral manipulation genes and a possible major role for enterotoxins.</title>
        <authorList>
            <person name="De Bekker C."/>
            <person name="Evans H.C."/>
            <person name="Brachmann A."/>
            <person name="Hughes D.P."/>
        </authorList>
    </citation>
    <scope>NUCLEOTIDE SEQUENCE [LARGE SCALE GENOMIC DNA]</scope>
    <source>
        <strain evidence="7 8">1348a</strain>
    </source>
</reference>
<evidence type="ECO:0000313" key="8">
    <source>
        <dbReference type="Proteomes" id="UP000224854"/>
    </source>
</evidence>
<evidence type="ECO:0000256" key="6">
    <source>
        <dbReference type="SAM" id="MobiDB-lite"/>
    </source>
</evidence>
<dbReference type="Proteomes" id="UP000224854">
    <property type="component" value="Unassembled WGS sequence"/>
</dbReference>
<dbReference type="GO" id="GO:0000981">
    <property type="term" value="F:DNA-binding transcription factor activity, RNA polymerase II-specific"/>
    <property type="evidence" value="ECO:0007669"/>
    <property type="project" value="InterPro"/>
</dbReference>
<name>A0A2C5XTG0_9HYPO</name>
<dbReference type="GO" id="GO:0005634">
    <property type="term" value="C:nucleus"/>
    <property type="evidence" value="ECO:0007669"/>
    <property type="project" value="UniProtKB-SubCell"/>
</dbReference>
<feature type="region of interest" description="Disordered" evidence="6">
    <location>
        <begin position="338"/>
        <end position="385"/>
    </location>
</feature>
<sequence>MLGPVLCEPVLCEPTPCESARLGNQLPSSAAAHGSLHLVQVLARVIKLVSRPLREQPSPPWNRDSHFQELQDELDKHLVQHASSFGLEHFTHQDNVHAVMPSLIWHCTAIVLNRVFLPISHGSGAYAQSINYPHAPPLFVKERMRRCDSSANAVSNMARQIISRGLLSAHPQLLAFVCMHAALVFLNRLQRPVACEQRSAVVDKLQVTLMVLRAVSAWHAPAQDWINLLFQAFHPEAGTTGPVESMFDTYFSRFPNIGEAPFVPLDTDSPNATTHSHQSQYTYSPGADTSAPIMDVSIMGLGKSPSTWTEAYAAHLYTDVETKVATDIQDEPVAPAHQVEPIDESASSTHHSDDARREDQDTGRAESVAQSSTIMPWSSHDASPASSQLIDANDMMGQDLWISADGPAFLSALFDQLPAFDDYSQLSLGMTMLDDFEQGL</sequence>
<keyword evidence="8" id="KW-1185">Reference proteome</keyword>
<evidence type="ECO:0000256" key="5">
    <source>
        <dbReference type="ARBA" id="ARBA00023242"/>
    </source>
</evidence>
<dbReference type="InterPro" id="IPR050815">
    <property type="entry name" value="TF_fung"/>
</dbReference>
<comment type="subcellular location">
    <subcellularLocation>
        <location evidence="1">Nucleus</location>
    </subcellularLocation>
</comment>